<gene>
    <name evidence="3" type="ORF">ACFQMK_06725</name>
</gene>
<dbReference type="Gene3D" id="2.40.128.630">
    <property type="match status" value="1"/>
</dbReference>
<dbReference type="InterPro" id="IPR018391">
    <property type="entry name" value="PQQ_b-propeller_rpt"/>
</dbReference>
<dbReference type="EMBL" id="JBHSZZ010000028">
    <property type="protein sequence ID" value="MFC7186588.1"/>
    <property type="molecule type" value="Genomic_DNA"/>
</dbReference>
<dbReference type="AlphaFoldDB" id="A0ABD5YAU9"/>
<dbReference type="Proteomes" id="UP001596390">
    <property type="component" value="Unassembled WGS sequence"/>
</dbReference>
<dbReference type="PANTHER" id="PTHR34512">
    <property type="entry name" value="CELL SURFACE PROTEIN"/>
    <property type="match status" value="1"/>
</dbReference>
<evidence type="ECO:0000313" key="3">
    <source>
        <dbReference type="EMBL" id="MFC7186588.1"/>
    </source>
</evidence>
<evidence type="ECO:0000313" key="4">
    <source>
        <dbReference type="Proteomes" id="UP001596390"/>
    </source>
</evidence>
<evidence type="ECO:0000259" key="2">
    <source>
        <dbReference type="Pfam" id="PF13360"/>
    </source>
</evidence>
<dbReference type="SUPFAM" id="SSF50998">
    <property type="entry name" value="Quinoprotein alcohol dehydrogenase-like"/>
    <property type="match status" value="2"/>
</dbReference>
<sequence>MDSGSPGSERWRFTADDAVSSSPTIINETVYVGDDAGHLHALQASTGQREWLFDVTDLDGEYSGRFVYSSPAVADGVVYFELQLGTRGRLVAVDARTGNLKWTFENGSTNWTSATLSEETVFFGDVELYDGDSRFYAVDRATGTKRWERVFEDGFNSSPTVVDDTVYVGCDDGHVYAFETETGERRWAFGTDDQVRSSPTVVDGTVYVGSDSGRLYAIDARTGDRQWRVDQEGGPIRSSPTVADGTVYVGVGACLEAIDAETGERDWQFETGGPVTSSPTVAGSTAYVGSRDDRLYAVDAATGTENWSFGTGDQIRSAPTVKDGTAYVGGEDGTVYAVTADLSDADSRGSRVLLGTLGHHDGRTTDGREVDERVSEGRERASPDSPDTNVFDRPDERGQSGPTSNRETNPTGWSSHAAADGVNFCPHCGADLQELPEGRYCSNCGEPLRVD</sequence>
<name>A0ABD5YAU9_9EURY</name>
<feature type="domain" description="Pyrrolo-quinoline quinone repeat" evidence="2">
    <location>
        <begin position="132"/>
        <end position="250"/>
    </location>
</feature>
<dbReference type="InterPro" id="IPR002372">
    <property type="entry name" value="PQQ_rpt_dom"/>
</dbReference>
<reference evidence="3 4" key="1">
    <citation type="journal article" date="2019" name="Int. J. Syst. Evol. Microbiol.">
        <title>The Global Catalogue of Microorganisms (GCM) 10K type strain sequencing project: providing services to taxonomists for standard genome sequencing and annotation.</title>
        <authorList>
            <consortium name="The Broad Institute Genomics Platform"/>
            <consortium name="The Broad Institute Genome Sequencing Center for Infectious Disease"/>
            <person name="Wu L."/>
            <person name="Ma J."/>
        </authorList>
    </citation>
    <scope>NUCLEOTIDE SEQUENCE [LARGE SCALE GENOMIC DNA]</scope>
    <source>
        <strain evidence="3 4">Q85</strain>
    </source>
</reference>
<protein>
    <submittedName>
        <fullName evidence="3">PQQ-binding-like beta-propeller repeat protein</fullName>
    </submittedName>
</protein>
<dbReference type="InterPro" id="IPR015943">
    <property type="entry name" value="WD40/YVTN_repeat-like_dom_sf"/>
</dbReference>
<dbReference type="Pfam" id="PF13360">
    <property type="entry name" value="PQQ_2"/>
    <property type="match status" value="3"/>
</dbReference>
<feature type="domain" description="Pyrrolo-quinoline quinone repeat" evidence="2">
    <location>
        <begin position="5"/>
        <end position="104"/>
    </location>
</feature>
<dbReference type="InterPro" id="IPR011047">
    <property type="entry name" value="Quinoprotein_ADH-like_sf"/>
</dbReference>
<dbReference type="RefSeq" id="WP_267663544.1">
    <property type="nucleotide sequence ID" value="NZ_JAODIX010000028.1"/>
</dbReference>
<proteinExistence type="predicted"/>
<organism evidence="3 4">
    <name type="scientific">Halorubrum yunnanense</name>
    <dbReference type="NCBI Taxonomy" id="1526162"/>
    <lineage>
        <taxon>Archaea</taxon>
        <taxon>Methanobacteriati</taxon>
        <taxon>Methanobacteriota</taxon>
        <taxon>Stenosarchaea group</taxon>
        <taxon>Halobacteria</taxon>
        <taxon>Halobacteriales</taxon>
        <taxon>Haloferacaceae</taxon>
        <taxon>Halorubrum</taxon>
    </lineage>
</organism>
<dbReference type="SMART" id="SM00564">
    <property type="entry name" value="PQQ"/>
    <property type="match status" value="8"/>
</dbReference>
<dbReference type="Gene3D" id="2.130.10.10">
    <property type="entry name" value="YVTN repeat-like/Quinoprotein amine dehydrogenase"/>
    <property type="match status" value="2"/>
</dbReference>
<feature type="domain" description="Pyrrolo-quinoline quinone repeat" evidence="2">
    <location>
        <begin position="256"/>
        <end position="340"/>
    </location>
</feature>
<feature type="region of interest" description="Disordered" evidence="1">
    <location>
        <begin position="354"/>
        <end position="420"/>
    </location>
</feature>
<comment type="caution">
    <text evidence="3">The sequence shown here is derived from an EMBL/GenBank/DDBJ whole genome shotgun (WGS) entry which is preliminary data.</text>
</comment>
<keyword evidence="4" id="KW-1185">Reference proteome</keyword>
<dbReference type="PANTHER" id="PTHR34512:SF30">
    <property type="entry name" value="OUTER MEMBRANE PROTEIN ASSEMBLY FACTOR BAMB"/>
    <property type="match status" value="1"/>
</dbReference>
<feature type="compositionally biased region" description="Basic and acidic residues" evidence="1">
    <location>
        <begin position="358"/>
        <end position="382"/>
    </location>
</feature>
<accession>A0ABD5YAU9</accession>
<evidence type="ECO:0000256" key="1">
    <source>
        <dbReference type="SAM" id="MobiDB-lite"/>
    </source>
</evidence>
<feature type="compositionally biased region" description="Polar residues" evidence="1">
    <location>
        <begin position="400"/>
        <end position="414"/>
    </location>
</feature>